<feature type="transmembrane region" description="Helical" evidence="7">
    <location>
        <begin position="63"/>
        <end position="87"/>
    </location>
</feature>
<evidence type="ECO:0000256" key="3">
    <source>
        <dbReference type="ARBA" id="ARBA00022475"/>
    </source>
</evidence>
<keyword evidence="10" id="KW-1185">Reference proteome</keyword>
<feature type="transmembrane region" description="Helical" evidence="7">
    <location>
        <begin position="290"/>
        <end position="309"/>
    </location>
</feature>
<dbReference type="Proteomes" id="UP000658320">
    <property type="component" value="Unassembled WGS sequence"/>
</dbReference>
<protein>
    <submittedName>
        <fullName evidence="9">MFS transporter</fullName>
    </submittedName>
</protein>
<feature type="transmembrane region" description="Helical" evidence="7">
    <location>
        <begin position="318"/>
        <end position="336"/>
    </location>
</feature>
<dbReference type="CDD" id="cd17369">
    <property type="entry name" value="MFS_ShiA_like"/>
    <property type="match status" value="1"/>
</dbReference>
<dbReference type="AlphaFoldDB" id="A0A918FIY7"/>
<evidence type="ECO:0000256" key="5">
    <source>
        <dbReference type="ARBA" id="ARBA00022989"/>
    </source>
</evidence>
<feature type="domain" description="Major facilitator superfamily (MFS) profile" evidence="8">
    <location>
        <begin position="26"/>
        <end position="436"/>
    </location>
</feature>
<comment type="caution">
    <text evidence="9">The sequence shown here is derived from an EMBL/GenBank/DDBJ whole genome shotgun (WGS) entry which is preliminary data.</text>
</comment>
<evidence type="ECO:0000256" key="6">
    <source>
        <dbReference type="ARBA" id="ARBA00023136"/>
    </source>
</evidence>
<dbReference type="Pfam" id="PF07690">
    <property type="entry name" value="MFS_1"/>
    <property type="match status" value="1"/>
</dbReference>
<dbReference type="GO" id="GO:0005886">
    <property type="term" value="C:plasma membrane"/>
    <property type="evidence" value="ECO:0007669"/>
    <property type="project" value="UniProtKB-SubCell"/>
</dbReference>
<proteinExistence type="predicted"/>
<sequence length="447" mass="47493">MTVPVTKSSGSAEVDSTDKNPGLRRALVTSSVGSALEYYDFAIYGTASALVFKHLFFPGLGDAVALVAVFATYAVGFFARPLGGLFFGSLGDRHGRKTVLLVTVALMGGSSFAIGVLPTYHTAGVWSPVLLMLLRLLQGFGAGAEQAGASTLMAEYAPPRRRGYYAALPFVGIQVGMLLATALFVPLAQLDEDVLFGWVWRVPFLLSAVLILVAVYIRLRLEESPAFTQLEEAGEVSKRPLRDLMVNSRRNLFVTFGLRMAENGTSYLYSTFSISYVTAVVGVSSSVGPLAVACASLAGVLTIPLFGMLSDRIGRVPLYRWAALFQALFAIPAFALMSTGNTVLICAVITIGIGIGVNGMLGSQCALLAELFGARHRYTGVAIGREFSAIVAGGVAPLLGATLLLAFDDSWWPLAGYVIVLSLITFLTTFATPETRGRDLTDPADAR</sequence>
<evidence type="ECO:0000256" key="4">
    <source>
        <dbReference type="ARBA" id="ARBA00022692"/>
    </source>
</evidence>
<dbReference type="EMBL" id="BMSX01000019">
    <property type="protein sequence ID" value="GGR41665.1"/>
    <property type="molecule type" value="Genomic_DNA"/>
</dbReference>
<dbReference type="PANTHER" id="PTHR43045">
    <property type="entry name" value="SHIKIMATE TRANSPORTER"/>
    <property type="match status" value="1"/>
</dbReference>
<evidence type="ECO:0000313" key="10">
    <source>
        <dbReference type="Proteomes" id="UP000658320"/>
    </source>
</evidence>
<gene>
    <name evidence="9" type="ORF">GCM10010251_67970</name>
</gene>
<organism evidence="9 10">
    <name type="scientific">Streptomyces aurantiogriseus</name>
    <dbReference type="NCBI Taxonomy" id="66870"/>
    <lineage>
        <taxon>Bacteria</taxon>
        <taxon>Bacillati</taxon>
        <taxon>Actinomycetota</taxon>
        <taxon>Actinomycetes</taxon>
        <taxon>Kitasatosporales</taxon>
        <taxon>Streptomycetaceae</taxon>
        <taxon>Streptomyces</taxon>
    </lineage>
</organism>
<keyword evidence="6 7" id="KW-0472">Membrane</keyword>
<reference evidence="9" key="1">
    <citation type="journal article" date="2014" name="Int. J. Syst. Evol. Microbiol.">
        <title>Complete genome sequence of Corynebacterium casei LMG S-19264T (=DSM 44701T), isolated from a smear-ripened cheese.</title>
        <authorList>
            <consortium name="US DOE Joint Genome Institute (JGI-PGF)"/>
            <person name="Walter F."/>
            <person name="Albersmeier A."/>
            <person name="Kalinowski J."/>
            <person name="Ruckert C."/>
        </authorList>
    </citation>
    <scope>NUCLEOTIDE SEQUENCE</scope>
    <source>
        <strain evidence="9">JCM 4346</strain>
    </source>
</reference>
<dbReference type="Pfam" id="PF00083">
    <property type="entry name" value="Sugar_tr"/>
    <property type="match status" value="1"/>
</dbReference>
<feature type="transmembrane region" description="Helical" evidence="7">
    <location>
        <begin position="411"/>
        <end position="431"/>
    </location>
</feature>
<feature type="transmembrane region" description="Helical" evidence="7">
    <location>
        <begin position="123"/>
        <end position="143"/>
    </location>
</feature>
<feature type="transmembrane region" description="Helical" evidence="7">
    <location>
        <begin position="267"/>
        <end position="284"/>
    </location>
</feature>
<keyword evidence="2" id="KW-0813">Transport</keyword>
<evidence type="ECO:0000259" key="8">
    <source>
        <dbReference type="PROSITE" id="PS50850"/>
    </source>
</evidence>
<keyword evidence="5 7" id="KW-1133">Transmembrane helix</keyword>
<dbReference type="PROSITE" id="PS50850">
    <property type="entry name" value="MFS"/>
    <property type="match status" value="1"/>
</dbReference>
<reference evidence="9" key="2">
    <citation type="submission" date="2020-09" db="EMBL/GenBank/DDBJ databases">
        <authorList>
            <person name="Sun Q."/>
            <person name="Ohkuma M."/>
        </authorList>
    </citation>
    <scope>NUCLEOTIDE SEQUENCE</scope>
    <source>
        <strain evidence="9">JCM 4346</strain>
    </source>
</reference>
<feature type="transmembrane region" description="Helical" evidence="7">
    <location>
        <begin position="99"/>
        <end position="117"/>
    </location>
</feature>
<dbReference type="PROSITE" id="PS00217">
    <property type="entry name" value="SUGAR_TRANSPORT_2"/>
    <property type="match status" value="1"/>
</dbReference>
<dbReference type="GO" id="GO:0022857">
    <property type="term" value="F:transmembrane transporter activity"/>
    <property type="evidence" value="ECO:0007669"/>
    <property type="project" value="InterPro"/>
</dbReference>
<dbReference type="InterPro" id="IPR036259">
    <property type="entry name" value="MFS_trans_sf"/>
</dbReference>
<dbReference type="InterPro" id="IPR011701">
    <property type="entry name" value="MFS"/>
</dbReference>
<keyword evidence="4 7" id="KW-0812">Transmembrane</keyword>
<feature type="transmembrane region" description="Helical" evidence="7">
    <location>
        <begin position="198"/>
        <end position="217"/>
    </location>
</feature>
<evidence type="ECO:0000256" key="1">
    <source>
        <dbReference type="ARBA" id="ARBA00004651"/>
    </source>
</evidence>
<dbReference type="RefSeq" id="WP_189941681.1">
    <property type="nucleotide sequence ID" value="NZ_BMSX01000019.1"/>
</dbReference>
<keyword evidence="3" id="KW-1003">Cell membrane</keyword>
<accession>A0A918FIY7</accession>
<feature type="transmembrane region" description="Helical" evidence="7">
    <location>
        <begin position="387"/>
        <end position="405"/>
    </location>
</feature>
<feature type="transmembrane region" description="Helical" evidence="7">
    <location>
        <begin position="342"/>
        <end position="367"/>
    </location>
</feature>
<name>A0A918FIY7_9ACTN</name>
<dbReference type="InterPro" id="IPR020846">
    <property type="entry name" value="MFS_dom"/>
</dbReference>
<evidence type="ECO:0000256" key="7">
    <source>
        <dbReference type="SAM" id="Phobius"/>
    </source>
</evidence>
<dbReference type="SUPFAM" id="SSF103473">
    <property type="entry name" value="MFS general substrate transporter"/>
    <property type="match status" value="1"/>
</dbReference>
<comment type="subcellular location">
    <subcellularLocation>
        <location evidence="1">Cell membrane</location>
        <topology evidence="1">Multi-pass membrane protein</topology>
    </subcellularLocation>
</comment>
<dbReference type="PANTHER" id="PTHR43045:SF1">
    <property type="entry name" value="SHIKIMATE TRANSPORTER"/>
    <property type="match status" value="1"/>
</dbReference>
<evidence type="ECO:0000256" key="2">
    <source>
        <dbReference type="ARBA" id="ARBA00022448"/>
    </source>
</evidence>
<feature type="transmembrane region" description="Helical" evidence="7">
    <location>
        <begin position="164"/>
        <end position="186"/>
    </location>
</feature>
<dbReference type="Gene3D" id="1.20.1250.20">
    <property type="entry name" value="MFS general substrate transporter like domains"/>
    <property type="match status" value="2"/>
</dbReference>
<dbReference type="InterPro" id="IPR005829">
    <property type="entry name" value="Sugar_transporter_CS"/>
</dbReference>
<dbReference type="InterPro" id="IPR005828">
    <property type="entry name" value="MFS_sugar_transport-like"/>
</dbReference>
<evidence type="ECO:0000313" key="9">
    <source>
        <dbReference type="EMBL" id="GGR41665.1"/>
    </source>
</evidence>